<gene>
    <name evidence="2" type="ORF">LOC62_02G002788</name>
</gene>
<feature type="compositionally biased region" description="Low complexity" evidence="1">
    <location>
        <begin position="219"/>
        <end position="228"/>
    </location>
</feature>
<dbReference type="AlphaFoldDB" id="A0AAF1BIY2"/>
<evidence type="ECO:0000256" key="1">
    <source>
        <dbReference type="SAM" id="MobiDB-lite"/>
    </source>
</evidence>
<dbReference type="Proteomes" id="UP000827549">
    <property type="component" value="Chromosome 2"/>
</dbReference>
<feature type="compositionally biased region" description="Polar residues" evidence="1">
    <location>
        <begin position="259"/>
        <end position="293"/>
    </location>
</feature>
<dbReference type="GeneID" id="87806035"/>
<keyword evidence="3" id="KW-1185">Reference proteome</keyword>
<feature type="compositionally biased region" description="Low complexity" evidence="1">
    <location>
        <begin position="114"/>
        <end position="127"/>
    </location>
</feature>
<organism evidence="2 3">
    <name type="scientific">Vanrija pseudolonga</name>
    <dbReference type="NCBI Taxonomy" id="143232"/>
    <lineage>
        <taxon>Eukaryota</taxon>
        <taxon>Fungi</taxon>
        <taxon>Dikarya</taxon>
        <taxon>Basidiomycota</taxon>
        <taxon>Agaricomycotina</taxon>
        <taxon>Tremellomycetes</taxon>
        <taxon>Trichosporonales</taxon>
        <taxon>Trichosporonaceae</taxon>
        <taxon>Vanrija</taxon>
    </lineage>
</organism>
<feature type="compositionally biased region" description="Low complexity" evidence="1">
    <location>
        <begin position="15"/>
        <end position="33"/>
    </location>
</feature>
<name>A0AAF1BIY2_9TREE</name>
<feature type="compositionally biased region" description="Low complexity" evidence="1">
    <location>
        <begin position="310"/>
        <end position="321"/>
    </location>
</feature>
<evidence type="ECO:0000313" key="2">
    <source>
        <dbReference type="EMBL" id="WOO79260.1"/>
    </source>
</evidence>
<feature type="region of interest" description="Disordered" evidence="1">
    <location>
        <begin position="189"/>
        <end position="351"/>
    </location>
</feature>
<dbReference type="EMBL" id="CP086715">
    <property type="protein sequence ID" value="WOO79260.1"/>
    <property type="molecule type" value="Genomic_DNA"/>
</dbReference>
<reference evidence="2" key="1">
    <citation type="submission" date="2023-10" db="EMBL/GenBank/DDBJ databases">
        <authorList>
            <person name="Noh H."/>
        </authorList>
    </citation>
    <scope>NUCLEOTIDE SEQUENCE</scope>
    <source>
        <strain evidence="2">DUCC4014</strain>
    </source>
</reference>
<feature type="region of interest" description="Disordered" evidence="1">
    <location>
        <begin position="1"/>
        <end position="33"/>
    </location>
</feature>
<accession>A0AAF1BIY2</accession>
<proteinExistence type="predicted"/>
<protein>
    <submittedName>
        <fullName evidence="2">Uncharacterized protein</fullName>
    </submittedName>
</protein>
<feature type="compositionally biased region" description="Low complexity" evidence="1">
    <location>
        <begin position="69"/>
        <end position="79"/>
    </location>
</feature>
<dbReference type="RefSeq" id="XP_062625292.1">
    <property type="nucleotide sequence ID" value="XM_062769308.1"/>
</dbReference>
<sequence length="351" mass="38035">MAPPQDSARRRQHRPQPQAPWVTSDASASSAPTAYEWTQEDLDNYRYAHNRVKTWRQEAFTGRSPQYRHPLSSHLSSPPRVGAELDAVLATQRRARDASAKIQRGLSKRTPLDAGPSPHRSSAPSPAQLSRSQSSRRPAPVAVLAQAPSSPLPQNVPLPRSDHLPLSSAPTAQWSQREAYLNDALSPPLEFLSDTLPEDPMHATTDRPSGLARVGSFLSRTRSTISRRSSQESLAKAPPPSAFPKAPAVSQPPDVLVMTRSNSVNPARGSSRSAKLVRSQSSSAATKNNNSREYAQHPRPTTADRGGGSKSAASKVSATAAPVLPELSFDPILPTTTQSASLRSRLRRFRK</sequence>
<evidence type="ECO:0000313" key="3">
    <source>
        <dbReference type="Proteomes" id="UP000827549"/>
    </source>
</evidence>
<feature type="region of interest" description="Disordered" evidence="1">
    <location>
        <begin position="61"/>
        <end position="172"/>
    </location>
</feature>